<feature type="transmembrane region" description="Helical" evidence="1">
    <location>
        <begin position="99"/>
        <end position="120"/>
    </location>
</feature>
<proteinExistence type="predicted"/>
<sequence>MKKIITEINQIAISYYITFIVLIIIMSNLNDSDIRTATLLDTFLFAYILPISVITILLSNSFKYIYSCNKRKMFFEIGISLLLCLFTVFFLRFDSMLTISRLIMFLGIAVYLTMLIFSFLKKGG</sequence>
<dbReference type="AlphaFoldDB" id="A0A3E2W376"/>
<protein>
    <submittedName>
        <fullName evidence="2">Uncharacterized protein</fullName>
    </submittedName>
</protein>
<accession>A0A3E2W376</accession>
<name>A0A3E2W376_CLOIN</name>
<feature type="transmembrane region" description="Helical" evidence="1">
    <location>
        <begin position="74"/>
        <end position="93"/>
    </location>
</feature>
<keyword evidence="1" id="KW-1133">Transmembrane helix</keyword>
<keyword evidence="1" id="KW-0812">Transmembrane</keyword>
<evidence type="ECO:0000313" key="3">
    <source>
        <dbReference type="Proteomes" id="UP000260025"/>
    </source>
</evidence>
<gene>
    <name evidence="2" type="ORF">DXA38_02620</name>
</gene>
<organism evidence="2 3">
    <name type="scientific">Clostridium innocuum</name>
    <dbReference type="NCBI Taxonomy" id="1522"/>
    <lineage>
        <taxon>Bacteria</taxon>
        <taxon>Bacillati</taxon>
        <taxon>Bacillota</taxon>
        <taxon>Clostridia</taxon>
        <taxon>Eubacteriales</taxon>
        <taxon>Clostridiaceae</taxon>
        <taxon>Clostridium</taxon>
    </lineage>
</organism>
<comment type="caution">
    <text evidence="2">The sequence shown here is derived from an EMBL/GenBank/DDBJ whole genome shotgun (WGS) entry which is preliminary data.</text>
</comment>
<keyword evidence="1" id="KW-0472">Membrane</keyword>
<dbReference type="EMBL" id="QVEV01000002">
    <property type="protein sequence ID" value="RGC18606.1"/>
    <property type="molecule type" value="Genomic_DNA"/>
</dbReference>
<evidence type="ECO:0000313" key="2">
    <source>
        <dbReference type="EMBL" id="RGC18606.1"/>
    </source>
</evidence>
<evidence type="ECO:0000256" key="1">
    <source>
        <dbReference type="SAM" id="Phobius"/>
    </source>
</evidence>
<dbReference type="Proteomes" id="UP000260025">
    <property type="component" value="Unassembled WGS sequence"/>
</dbReference>
<reference evidence="2 3" key="1">
    <citation type="submission" date="2018-08" db="EMBL/GenBank/DDBJ databases">
        <title>A genome reference for cultivated species of the human gut microbiota.</title>
        <authorList>
            <person name="Zou Y."/>
            <person name="Xue W."/>
            <person name="Luo G."/>
        </authorList>
    </citation>
    <scope>NUCLEOTIDE SEQUENCE [LARGE SCALE GENOMIC DNA]</scope>
    <source>
        <strain evidence="2 3">OF01-2LB</strain>
    </source>
</reference>
<feature type="transmembrane region" description="Helical" evidence="1">
    <location>
        <begin position="12"/>
        <end position="30"/>
    </location>
</feature>
<feature type="transmembrane region" description="Helical" evidence="1">
    <location>
        <begin position="42"/>
        <end position="62"/>
    </location>
</feature>